<sequence>MKLIITQQLPSCKARHVYVQIQGACCENVIGYLPIPLGVAGPLLLDGEKINVPLATTEGCLVASTNRGCRALTMSGGVNSVLVGDGMTRGPVLRLGSAIRAAEVKAWLEVPENFEAVKEEFDATSRFARLLRLQIRVCGRLLYIRFVALTGDAMGMNMLSKGTERCLKKLKESFEDLEIISLSGNYCTDKKASAINWIEGRGKSVVCEAVVPQRIVQTVLKTTTAALVDLNTAKNLVGSALAGTLGGCNAHAANIVTALFLATGQDPAQNVSSSQCVTLMEPSGPDGADLHISCSMPSLEVGTVGGGTFLEAQSAALDLLGVRGASAECPGRNAAGLARVVCATVMAAELSLLSALSAGHLVQSHLRHNRSHTLLQLLAHHDIPLLSNISINASDHLLNTRAQDAAPPAAKNNWLTPT</sequence>
<dbReference type="PRINTS" id="PR00071">
    <property type="entry name" value="HMGCOARDTASE"/>
</dbReference>
<reference evidence="6 7" key="1">
    <citation type="submission" date="2022-01" db="EMBL/GenBank/DDBJ databases">
        <title>A chromosomal length assembly of Cordylochernes scorpioides.</title>
        <authorList>
            <person name="Zeh D."/>
            <person name="Zeh J."/>
        </authorList>
    </citation>
    <scope>NUCLEOTIDE SEQUENCE [LARGE SCALE GENOMIC DNA]</scope>
    <source>
        <strain evidence="6">IN4F17</strain>
        <tissue evidence="6">Whole Body</tissue>
    </source>
</reference>
<dbReference type="PROSITE" id="PS00318">
    <property type="entry name" value="HMG_COA_REDUCTASE_2"/>
    <property type="match status" value="1"/>
</dbReference>
<dbReference type="Gene3D" id="3.30.70.420">
    <property type="entry name" value="Hydroxymethylglutaryl-CoA reductase, class I/II, NAD/NADP-binding domain"/>
    <property type="match status" value="1"/>
</dbReference>
<evidence type="ECO:0000256" key="4">
    <source>
        <dbReference type="ARBA" id="ARBA00023002"/>
    </source>
</evidence>
<dbReference type="PROSITE" id="PS00066">
    <property type="entry name" value="HMG_COA_REDUCTASE_1"/>
    <property type="match status" value="1"/>
</dbReference>
<comment type="catalytic activity">
    <reaction evidence="5">
        <text>(R)-mevalonate + 2 NADP(+) + CoA = (3S)-3-hydroxy-3-methylglutaryl-CoA + 2 NADPH + 2 H(+)</text>
        <dbReference type="Rhea" id="RHEA:15989"/>
        <dbReference type="ChEBI" id="CHEBI:15378"/>
        <dbReference type="ChEBI" id="CHEBI:36464"/>
        <dbReference type="ChEBI" id="CHEBI:43074"/>
        <dbReference type="ChEBI" id="CHEBI:57287"/>
        <dbReference type="ChEBI" id="CHEBI:57783"/>
        <dbReference type="ChEBI" id="CHEBI:58349"/>
        <dbReference type="EC" id="1.1.1.34"/>
    </reaction>
</comment>
<organism evidence="6 7">
    <name type="scientific">Cordylochernes scorpioides</name>
    <dbReference type="NCBI Taxonomy" id="51811"/>
    <lineage>
        <taxon>Eukaryota</taxon>
        <taxon>Metazoa</taxon>
        <taxon>Ecdysozoa</taxon>
        <taxon>Arthropoda</taxon>
        <taxon>Chelicerata</taxon>
        <taxon>Arachnida</taxon>
        <taxon>Pseudoscorpiones</taxon>
        <taxon>Cheliferoidea</taxon>
        <taxon>Chernetidae</taxon>
        <taxon>Cordylochernes</taxon>
    </lineage>
</organism>
<keyword evidence="5" id="KW-0256">Endoplasmic reticulum</keyword>
<dbReference type="InterPro" id="IPR023074">
    <property type="entry name" value="HMG_CoA_Rdtase_cat_sf"/>
</dbReference>
<protein>
    <recommendedName>
        <fullName evidence="5">3-hydroxy-3-methylglutaryl coenzyme A reductase</fullName>
        <shortName evidence="5">HMG-CoA reductase</shortName>
        <ecNumber evidence="5">1.1.1.34</ecNumber>
    </recommendedName>
</protein>
<dbReference type="NCBIfam" id="TIGR00533">
    <property type="entry name" value="HMG_CoA_R_NADP"/>
    <property type="match status" value="1"/>
</dbReference>
<dbReference type="Gene3D" id="1.10.3270.10">
    <property type="entry name" value="HMGR, N-terminal domain"/>
    <property type="match status" value="1"/>
</dbReference>
<dbReference type="PANTHER" id="PTHR10572">
    <property type="entry name" value="3-HYDROXY-3-METHYLGLUTARYL-COENZYME A REDUCTASE"/>
    <property type="match status" value="1"/>
</dbReference>
<dbReference type="PROSITE" id="PS01192">
    <property type="entry name" value="HMG_COA_REDUCTASE_3"/>
    <property type="match status" value="1"/>
</dbReference>
<evidence type="ECO:0000256" key="1">
    <source>
        <dbReference type="ARBA" id="ARBA00005084"/>
    </source>
</evidence>
<keyword evidence="7" id="KW-1185">Reference proteome</keyword>
<dbReference type="InterPro" id="IPR009029">
    <property type="entry name" value="HMG_CoA_Rdtase_sub-bd_dom_sf"/>
</dbReference>
<dbReference type="Pfam" id="PF00368">
    <property type="entry name" value="HMG-CoA_red"/>
    <property type="match status" value="1"/>
</dbReference>
<evidence type="ECO:0000313" key="6">
    <source>
        <dbReference type="EMBL" id="UYV72494.1"/>
    </source>
</evidence>
<dbReference type="InterPro" id="IPR023282">
    <property type="entry name" value="HMG_CoA_Rdtase_N"/>
</dbReference>
<dbReference type="InterPro" id="IPR023076">
    <property type="entry name" value="HMG_CoA_Rdtase_CS"/>
</dbReference>
<evidence type="ECO:0000256" key="5">
    <source>
        <dbReference type="RuleBase" id="RU361219"/>
    </source>
</evidence>
<dbReference type="EC" id="1.1.1.34" evidence="5"/>
<gene>
    <name evidence="6" type="ORF">LAZ67_9003397</name>
</gene>
<dbReference type="PANTHER" id="PTHR10572:SF24">
    <property type="entry name" value="3-HYDROXY-3-METHYLGLUTARYL-COENZYME A REDUCTASE"/>
    <property type="match status" value="1"/>
</dbReference>
<comment type="similarity">
    <text evidence="2 5">Belongs to the HMG-CoA reductase family.</text>
</comment>
<proteinExistence type="inferred from homology"/>
<dbReference type="PROSITE" id="PS50065">
    <property type="entry name" value="HMG_COA_REDUCTASE_4"/>
    <property type="match status" value="1"/>
</dbReference>
<keyword evidence="3 5" id="KW-0521">NADP</keyword>
<dbReference type="EMBL" id="CP092871">
    <property type="protein sequence ID" value="UYV72494.1"/>
    <property type="molecule type" value="Genomic_DNA"/>
</dbReference>
<dbReference type="CDD" id="cd00643">
    <property type="entry name" value="HMG-CoA_reductase_classI"/>
    <property type="match status" value="1"/>
</dbReference>
<evidence type="ECO:0000256" key="3">
    <source>
        <dbReference type="ARBA" id="ARBA00022857"/>
    </source>
</evidence>
<name>A0ABY6KUE2_9ARAC</name>
<dbReference type="SUPFAM" id="SSF55035">
    <property type="entry name" value="NAD-binding domain of HMG-CoA reductase"/>
    <property type="match status" value="1"/>
</dbReference>
<evidence type="ECO:0000256" key="2">
    <source>
        <dbReference type="ARBA" id="ARBA00007661"/>
    </source>
</evidence>
<evidence type="ECO:0000313" key="7">
    <source>
        <dbReference type="Proteomes" id="UP001235939"/>
    </source>
</evidence>
<accession>A0ABY6KUE2</accession>
<dbReference type="Gene3D" id="3.90.770.10">
    <property type="entry name" value="3-hydroxy-3-methylglutaryl-coenzyme A Reductase, Chain A, domain 2"/>
    <property type="match status" value="1"/>
</dbReference>
<dbReference type="InterPro" id="IPR004554">
    <property type="entry name" value="HMG_CoA_Rdtase_eu_arc"/>
</dbReference>
<dbReference type="InterPro" id="IPR009023">
    <property type="entry name" value="HMG_CoA_Rdtase_NAD(P)-bd_sf"/>
</dbReference>
<comment type="pathway">
    <text evidence="1 5">Metabolic intermediate biosynthesis; (R)-mevalonate biosynthesis; (R)-mevalonate from acetyl-CoA: step 3/3.</text>
</comment>
<comment type="subcellular location">
    <subcellularLocation>
        <location evidence="5">Endoplasmic reticulum membrane</location>
        <topology evidence="5">Multi-pass membrane protein</topology>
    </subcellularLocation>
</comment>
<keyword evidence="4 5" id="KW-0560">Oxidoreductase</keyword>
<dbReference type="SUPFAM" id="SSF56542">
    <property type="entry name" value="Substrate-binding domain of HMG-CoA reductase"/>
    <property type="match status" value="1"/>
</dbReference>
<dbReference type="Proteomes" id="UP001235939">
    <property type="component" value="Chromosome 09"/>
</dbReference>
<dbReference type="InterPro" id="IPR002202">
    <property type="entry name" value="HMG_CoA_Rdtase"/>
</dbReference>